<feature type="domain" description="GH10" evidence="12">
    <location>
        <begin position="42"/>
        <end position="342"/>
    </location>
</feature>
<dbReference type="HOGENOM" id="CLU_020161_12_1_1"/>
<comment type="caution">
    <text evidence="13">The sequence shown here is derived from an EMBL/GenBank/DDBJ whole genome shotgun (WGS) entry which is preliminary data.</text>
</comment>
<dbReference type="InterPro" id="IPR044846">
    <property type="entry name" value="GH10"/>
</dbReference>
<feature type="signal peptide" evidence="11">
    <location>
        <begin position="1"/>
        <end position="18"/>
    </location>
</feature>
<keyword evidence="9 10" id="KW-0624">Polysaccharide degradation</keyword>
<evidence type="ECO:0000256" key="2">
    <source>
        <dbReference type="ARBA" id="ARBA00004613"/>
    </source>
</evidence>
<evidence type="ECO:0000256" key="11">
    <source>
        <dbReference type="SAM" id="SignalP"/>
    </source>
</evidence>
<evidence type="ECO:0000256" key="4">
    <source>
        <dbReference type="ARBA" id="ARBA00007495"/>
    </source>
</evidence>
<comment type="catalytic activity">
    <reaction evidence="1 10">
        <text>Endohydrolysis of (1-&gt;4)-beta-D-xylosidic linkages in xylans.</text>
        <dbReference type="EC" id="3.2.1.8"/>
    </reaction>
</comment>
<dbReference type="InterPro" id="IPR001000">
    <property type="entry name" value="GH10_dom"/>
</dbReference>
<keyword evidence="10" id="KW-0326">Glycosidase</keyword>
<evidence type="ECO:0000313" key="13">
    <source>
        <dbReference type="EMBL" id="KEP52081.1"/>
    </source>
</evidence>
<dbReference type="OrthoDB" id="3055998at2759"/>
<dbReference type="PANTHER" id="PTHR31490:SF35">
    <property type="entry name" value="ENDO-1,4-BETA-XYLANASE"/>
    <property type="match status" value="1"/>
</dbReference>
<proteinExistence type="inferred from homology"/>
<keyword evidence="11" id="KW-0732">Signal</keyword>
<dbReference type="Pfam" id="PF00331">
    <property type="entry name" value="Glyco_hydro_10"/>
    <property type="match status" value="1"/>
</dbReference>
<evidence type="ECO:0000256" key="8">
    <source>
        <dbReference type="ARBA" id="ARBA00023277"/>
    </source>
</evidence>
<gene>
    <name evidence="13" type="ORF">V565_050870</name>
</gene>
<evidence type="ECO:0000313" key="14">
    <source>
        <dbReference type="Proteomes" id="UP000027456"/>
    </source>
</evidence>
<dbReference type="SUPFAM" id="SSF51445">
    <property type="entry name" value="(Trans)glycosidases"/>
    <property type="match status" value="1"/>
</dbReference>
<name>A0A074RYA2_9AGAM</name>
<keyword evidence="7 10" id="KW-0378">Hydrolase</keyword>
<evidence type="ECO:0000256" key="1">
    <source>
        <dbReference type="ARBA" id="ARBA00000681"/>
    </source>
</evidence>
<dbReference type="GO" id="GO:0045493">
    <property type="term" value="P:xylan catabolic process"/>
    <property type="evidence" value="ECO:0007669"/>
    <property type="project" value="UniProtKB-KW"/>
</dbReference>
<evidence type="ECO:0000259" key="12">
    <source>
        <dbReference type="PROSITE" id="PS51760"/>
    </source>
</evidence>
<dbReference type="GO" id="GO:0031176">
    <property type="term" value="F:endo-1,4-beta-xylanase activity"/>
    <property type="evidence" value="ECO:0007669"/>
    <property type="project" value="UniProtKB-EC"/>
</dbReference>
<evidence type="ECO:0000256" key="9">
    <source>
        <dbReference type="ARBA" id="ARBA00023326"/>
    </source>
</evidence>
<evidence type="ECO:0000256" key="6">
    <source>
        <dbReference type="ARBA" id="ARBA00022651"/>
    </source>
</evidence>
<keyword evidence="8 10" id="KW-0119">Carbohydrate metabolism</keyword>
<evidence type="ECO:0000256" key="7">
    <source>
        <dbReference type="ARBA" id="ARBA00022801"/>
    </source>
</evidence>
<dbReference type="EMBL" id="AZST01000125">
    <property type="protein sequence ID" value="KEP52081.1"/>
    <property type="molecule type" value="Genomic_DNA"/>
</dbReference>
<accession>A0A074RYA2</accession>
<feature type="chain" id="PRO_5001700219" description="Beta-xylanase" evidence="11">
    <location>
        <begin position="19"/>
        <end position="358"/>
    </location>
</feature>
<evidence type="ECO:0000256" key="10">
    <source>
        <dbReference type="RuleBase" id="RU361174"/>
    </source>
</evidence>
<dbReference type="PANTHER" id="PTHR31490">
    <property type="entry name" value="GLYCOSYL HYDROLASE"/>
    <property type="match status" value="1"/>
</dbReference>
<reference evidence="13 14" key="1">
    <citation type="submission" date="2013-12" db="EMBL/GenBank/DDBJ databases">
        <authorList>
            <person name="Cubeta M."/>
            <person name="Pakala S."/>
            <person name="Fedorova N."/>
            <person name="Thomas E."/>
            <person name="Dean R."/>
            <person name="Jabaji S."/>
            <person name="Neate S."/>
            <person name="Toda T."/>
            <person name="Tavantzis S."/>
            <person name="Vilgalys R."/>
            <person name="Bharathan N."/>
            <person name="Pakala S."/>
            <person name="Losada L.S."/>
            <person name="Zafar N."/>
            <person name="Nierman W."/>
        </authorList>
    </citation>
    <scope>NUCLEOTIDE SEQUENCE [LARGE SCALE GENOMIC DNA]</scope>
    <source>
        <strain evidence="13 14">123E</strain>
    </source>
</reference>
<protein>
    <recommendedName>
        <fullName evidence="10">Beta-xylanase</fullName>
        <ecNumber evidence="10">3.2.1.8</ecNumber>
    </recommendedName>
</protein>
<dbReference type="Proteomes" id="UP000027456">
    <property type="component" value="Unassembled WGS sequence"/>
</dbReference>
<dbReference type="STRING" id="1423351.A0A074RYA2"/>
<organism evidence="13 14">
    <name type="scientific">Rhizoctonia solani 123E</name>
    <dbReference type="NCBI Taxonomy" id="1423351"/>
    <lineage>
        <taxon>Eukaryota</taxon>
        <taxon>Fungi</taxon>
        <taxon>Dikarya</taxon>
        <taxon>Basidiomycota</taxon>
        <taxon>Agaricomycotina</taxon>
        <taxon>Agaricomycetes</taxon>
        <taxon>Cantharellales</taxon>
        <taxon>Ceratobasidiaceae</taxon>
        <taxon>Rhizoctonia</taxon>
    </lineage>
</organism>
<dbReference type="InterPro" id="IPR017853">
    <property type="entry name" value="GH"/>
</dbReference>
<evidence type="ECO:0000256" key="3">
    <source>
        <dbReference type="ARBA" id="ARBA00004851"/>
    </source>
</evidence>
<comment type="subcellular location">
    <subcellularLocation>
        <location evidence="2">Secreted</location>
    </subcellularLocation>
</comment>
<evidence type="ECO:0000256" key="5">
    <source>
        <dbReference type="ARBA" id="ARBA00022525"/>
    </source>
</evidence>
<dbReference type="AlphaFoldDB" id="A0A074RYA2"/>
<sequence length="358" mass="39883">MFAVPALLFAAVVSGVAAAPSQSAGLNVLAQRLKPSRYVGIATESYDILNATAFGREYGKIATSDEFGIYTNENGLKWETVESQPGVFNFTLGDRLLSIAKRNGKKMRGHTLVWHSQLAPWVSANNYTASELKKIMKRHVQTVASHYRGQIYAWDVVNEAFNEDGTYRESIWYNTFGEDYIEWAFRWAHEADPYSLKYYNDYNFESITPKTDAAVKLVKKLKAKGVPIHGIGVQSHLVVGQVPSDFKQTLQRFTDLGVDVALTELDIRIELPVTTQKLAQQATDYTSSVNACLGVKRCVGITLWQFTDAKSWIPGVFPAEGAALPWDDDLKTKPAYNAMRKALGAWEISNSVAYTFAL</sequence>
<dbReference type="PROSITE" id="PS51760">
    <property type="entry name" value="GH10_2"/>
    <property type="match status" value="1"/>
</dbReference>
<dbReference type="EC" id="3.2.1.8" evidence="10"/>
<dbReference type="PRINTS" id="PR00134">
    <property type="entry name" value="GLHYDRLASE10"/>
</dbReference>
<dbReference type="SMART" id="SM00633">
    <property type="entry name" value="Glyco_10"/>
    <property type="match status" value="1"/>
</dbReference>
<keyword evidence="5" id="KW-0964">Secreted</keyword>
<dbReference type="GO" id="GO:0005576">
    <property type="term" value="C:extracellular region"/>
    <property type="evidence" value="ECO:0007669"/>
    <property type="project" value="UniProtKB-SubCell"/>
</dbReference>
<keyword evidence="14" id="KW-1185">Reference proteome</keyword>
<comment type="similarity">
    <text evidence="4 10">Belongs to the glycosyl hydrolase 10 (cellulase F) family.</text>
</comment>
<comment type="pathway">
    <text evidence="3">Glycan degradation; xylan degradation.</text>
</comment>
<dbReference type="Gene3D" id="3.20.20.80">
    <property type="entry name" value="Glycosidases"/>
    <property type="match status" value="1"/>
</dbReference>
<keyword evidence="6" id="KW-0858">Xylan degradation</keyword>